<evidence type="ECO:0000313" key="3">
    <source>
        <dbReference type="Proteomes" id="UP000295681"/>
    </source>
</evidence>
<dbReference type="InterPro" id="IPR024529">
    <property type="entry name" value="ECF_trnsprt_substrate-spec"/>
</dbReference>
<accession>A0A4R5NA23</accession>
<dbReference type="RefSeq" id="WP_010007334.1">
    <property type="nucleotide sequence ID" value="NZ_JAGYGP010000004.1"/>
</dbReference>
<dbReference type="Proteomes" id="UP000295681">
    <property type="component" value="Unassembled WGS sequence"/>
</dbReference>
<dbReference type="STRING" id="907931.GCA_000165675_01345"/>
<feature type="transmembrane region" description="Helical" evidence="1">
    <location>
        <begin position="7"/>
        <end position="30"/>
    </location>
</feature>
<organism evidence="2 3">
    <name type="scientific">Leuconostoc fallax</name>
    <dbReference type="NCBI Taxonomy" id="1251"/>
    <lineage>
        <taxon>Bacteria</taxon>
        <taxon>Bacillati</taxon>
        <taxon>Bacillota</taxon>
        <taxon>Bacilli</taxon>
        <taxon>Lactobacillales</taxon>
        <taxon>Lactobacillaceae</taxon>
        <taxon>Leuconostoc</taxon>
    </lineage>
</organism>
<feature type="transmembrane region" description="Helical" evidence="1">
    <location>
        <begin position="163"/>
        <end position="196"/>
    </location>
</feature>
<comment type="caution">
    <text evidence="2">The sequence shown here is derived from an EMBL/GenBank/DDBJ whole genome shotgun (WGS) entry which is preliminary data.</text>
</comment>
<evidence type="ECO:0000256" key="1">
    <source>
        <dbReference type="SAM" id="Phobius"/>
    </source>
</evidence>
<evidence type="ECO:0008006" key="4">
    <source>
        <dbReference type="Google" id="ProtNLM"/>
    </source>
</evidence>
<feature type="transmembrane region" description="Helical" evidence="1">
    <location>
        <begin position="63"/>
        <end position="83"/>
    </location>
</feature>
<keyword evidence="3" id="KW-1185">Reference proteome</keyword>
<dbReference type="Pfam" id="PF12822">
    <property type="entry name" value="ECF_trnsprt"/>
    <property type="match status" value="1"/>
</dbReference>
<dbReference type="EMBL" id="PUFI01000007">
    <property type="protein sequence ID" value="TDG69049.1"/>
    <property type="molecule type" value="Genomic_DNA"/>
</dbReference>
<name>A0A4R5NA23_9LACO</name>
<keyword evidence="1" id="KW-1133">Transmembrane helix</keyword>
<dbReference type="GO" id="GO:0022857">
    <property type="term" value="F:transmembrane transporter activity"/>
    <property type="evidence" value="ECO:0007669"/>
    <property type="project" value="InterPro"/>
</dbReference>
<feature type="transmembrane region" description="Helical" evidence="1">
    <location>
        <begin position="95"/>
        <end position="113"/>
    </location>
</feature>
<keyword evidence="1" id="KW-0812">Transmembrane</keyword>
<gene>
    <name evidence="2" type="ORF">C5L23_001180</name>
</gene>
<proteinExistence type="predicted"/>
<dbReference type="Gene3D" id="1.10.1760.20">
    <property type="match status" value="1"/>
</dbReference>
<keyword evidence="1" id="KW-0472">Membrane</keyword>
<sequence length="202" mass="21666">MKNRKTIYLMITTFFMAIVLVQSIISWLGYLPLGAFVVGAAPTIVQFTVAIGAILVGPKYGAVLGGFWGLTTLYIAWTTPGSIGSLMFQNPFTALLPRVAVGLLIGFIYQRYFKNQHVGKQTVGLASLGVLAALINTVGVVILTTIGFSIMQTNFTGIPTHNILGWLIGIVWFNGIFEVITGAILVPLIAGALIPIAKRLNI</sequence>
<dbReference type="AlphaFoldDB" id="A0A4R5NA23"/>
<feature type="transmembrane region" description="Helical" evidence="1">
    <location>
        <begin position="125"/>
        <end position="151"/>
    </location>
</feature>
<evidence type="ECO:0000313" key="2">
    <source>
        <dbReference type="EMBL" id="TDG69049.1"/>
    </source>
</evidence>
<protein>
    <recommendedName>
        <fullName evidence="4">ECF transporter S component</fullName>
    </recommendedName>
</protein>
<reference evidence="2 3" key="1">
    <citation type="journal article" date="2019" name="Appl. Microbiol. Biotechnol.">
        <title>Uncovering carbohydrate metabolism through a genotype-phenotype association study of 56 lactic acid bacteria genomes.</title>
        <authorList>
            <person name="Buron-Moles G."/>
            <person name="Chailyan A."/>
            <person name="Dolejs I."/>
            <person name="Forster J."/>
            <person name="Miks M.H."/>
        </authorList>
    </citation>
    <scope>NUCLEOTIDE SEQUENCE [LARGE SCALE GENOMIC DNA]</scope>
    <source>
        <strain evidence="2 3">ATCC 700006</strain>
    </source>
</reference>
<feature type="transmembrane region" description="Helical" evidence="1">
    <location>
        <begin position="36"/>
        <end position="56"/>
    </location>
</feature>